<keyword evidence="12" id="KW-1185">Reference proteome</keyword>
<comment type="subcellular location">
    <subcellularLocation>
        <location evidence="1">Membrane</location>
        <topology evidence="1">Multi-pass membrane protein</topology>
    </subcellularLocation>
</comment>
<evidence type="ECO:0000313" key="11">
    <source>
        <dbReference type="EMBL" id="SPD88618.1"/>
    </source>
</evidence>
<evidence type="ECO:0000256" key="9">
    <source>
        <dbReference type="ARBA" id="ARBA00023136"/>
    </source>
</evidence>
<evidence type="ECO:0000256" key="10">
    <source>
        <dbReference type="SAM" id="Phobius"/>
    </source>
</evidence>
<evidence type="ECO:0000256" key="7">
    <source>
        <dbReference type="ARBA" id="ARBA00022989"/>
    </source>
</evidence>
<evidence type="ECO:0000256" key="5">
    <source>
        <dbReference type="ARBA" id="ARBA00022605"/>
    </source>
</evidence>
<evidence type="ECO:0000313" key="12">
    <source>
        <dbReference type="Proteomes" id="UP000238164"/>
    </source>
</evidence>
<dbReference type="Pfam" id="PF07264">
    <property type="entry name" value="EI24"/>
    <property type="match status" value="1"/>
</dbReference>
<sequence length="263" mass="27428">MSNPSAPPRLRSNPIGGLARGIGLLITGAGLVLRRARLFGLGLIPPLITGLVFIGLFVSASWVSQRVAVWVTPFADGWAGAEALRGLVALLVVVTSGVLLVLLFTATTLALGAPLYDRISEEVDAHAGSLDRQPDEKPLRAFWSTLKHLVTVAAITLPVGVVLLLVGLIPVVGGVLAAVGSALFGGWMITVEMIGSAAGRRGIRSLRQRLQLLGRDPWVVLGFGVPTFLLLSVPVLALVIFPIATAGGTLLTRRLVARAPVAA</sequence>
<feature type="transmembrane region" description="Helical" evidence="10">
    <location>
        <begin position="15"/>
        <end position="33"/>
    </location>
</feature>
<dbReference type="GO" id="GO:0000103">
    <property type="term" value="P:sulfate assimilation"/>
    <property type="evidence" value="ECO:0007669"/>
    <property type="project" value="TreeGrafter"/>
</dbReference>
<dbReference type="KEGG" id="mgg:MPLG2_3588"/>
<dbReference type="Proteomes" id="UP000238164">
    <property type="component" value="Chromosome 1"/>
</dbReference>
<organism evidence="11 12">
    <name type="scientific">Micropruina glycogenica</name>
    <dbReference type="NCBI Taxonomy" id="75385"/>
    <lineage>
        <taxon>Bacteria</taxon>
        <taxon>Bacillati</taxon>
        <taxon>Actinomycetota</taxon>
        <taxon>Actinomycetes</taxon>
        <taxon>Propionibacteriales</taxon>
        <taxon>Nocardioidaceae</taxon>
        <taxon>Micropruina</taxon>
    </lineage>
</organism>
<dbReference type="PANTHER" id="PTHR37468:SF1">
    <property type="entry name" value="SULFATE TRANSPORTER CYSZ"/>
    <property type="match status" value="1"/>
</dbReference>
<feature type="transmembrane region" description="Helical" evidence="10">
    <location>
        <begin position="218"/>
        <end position="244"/>
    </location>
</feature>
<dbReference type="AlphaFoldDB" id="A0A2N9JM09"/>
<evidence type="ECO:0000256" key="2">
    <source>
        <dbReference type="ARBA" id="ARBA00022448"/>
    </source>
</evidence>
<keyword evidence="8" id="KW-0764">Sulfate transport</keyword>
<dbReference type="InterPro" id="IPR059112">
    <property type="entry name" value="CysZ/EI24"/>
</dbReference>
<keyword evidence="3" id="KW-1003">Cell membrane</keyword>
<dbReference type="OrthoDB" id="3375053at2"/>
<keyword evidence="5" id="KW-0028">Amino-acid biosynthesis</keyword>
<dbReference type="RefSeq" id="WP_158681288.1">
    <property type="nucleotide sequence ID" value="NZ_BAAAGO010000009.1"/>
</dbReference>
<evidence type="ECO:0000256" key="6">
    <source>
        <dbReference type="ARBA" id="ARBA00022692"/>
    </source>
</evidence>
<feature type="transmembrane region" description="Helical" evidence="10">
    <location>
        <begin position="149"/>
        <end position="169"/>
    </location>
</feature>
<keyword evidence="2" id="KW-0813">Transport</keyword>
<proteinExistence type="predicted"/>
<evidence type="ECO:0000256" key="3">
    <source>
        <dbReference type="ARBA" id="ARBA00022475"/>
    </source>
</evidence>
<keyword evidence="6 10" id="KW-0812">Transmembrane</keyword>
<dbReference type="GO" id="GO:0009675">
    <property type="term" value="F:high-affinity sulfate:proton symporter activity"/>
    <property type="evidence" value="ECO:0007669"/>
    <property type="project" value="TreeGrafter"/>
</dbReference>
<keyword evidence="7 10" id="KW-1133">Transmembrane helix</keyword>
<feature type="transmembrane region" description="Helical" evidence="10">
    <location>
        <begin position="40"/>
        <end position="63"/>
    </location>
</feature>
<dbReference type="GO" id="GO:0005886">
    <property type="term" value="C:plasma membrane"/>
    <property type="evidence" value="ECO:0007669"/>
    <property type="project" value="TreeGrafter"/>
</dbReference>
<keyword evidence="4" id="KW-0997">Cell inner membrane</keyword>
<dbReference type="GO" id="GO:0019344">
    <property type="term" value="P:cysteine biosynthetic process"/>
    <property type="evidence" value="ECO:0007669"/>
    <property type="project" value="TreeGrafter"/>
</dbReference>
<name>A0A2N9JM09_9ACTN</name>
<feature type="transmembrane region" description="Helical" evidence="10">
    <location>
        <begin position="175"/>
        <end position="197"/>
    </location>
</feature>
<keyword evidence="9 10" id="KW-0472">Membrane</keyword>
<evidence type="ECO:0000256" key="1">
    <source>
        <dbReference type="ARBA" id="ARBA00004141"/>
    </source>
</evidence>
<evidence type="ECO:0000256" key="8">
    <source>
        <dbReference type="ARBA" id="ARBA00023032"/>
    </source>
</evidence>
<accession>A0A2N9JM09</accession>
<reference evidence="11 12" key="1">
    <citation type="submission" date="2018-02" db="EMBL/GenBank/DDBJ databases">
        <authorList>
            <person name="Cohen D.B."/>
            <person name="Kent A.D."/>
        </authorList>
    </citation>
    <scope>NUCLEOTIDE SEQUENCE [LARGE SCALE GENOMIC DNA]</scope>
    <source>
        <strain evidence="11">1</strain>
    </source>
</reference>
<feature type="transmembrane region" description="Helical" evidence="10">
    <location>
        <begin position="83"/>
        <end position="111"/>
    </location>
</feature>
<dbReference type="PANTHER" id="PTHR37468">
    <property type="entry name" value="SULFATE TRANSPORTER CYSZ"/>
    <property type="match status" value="1"/>
</dbReference>
<protein>
    <submittedName>
        <fullName evidence="11">Membrane protein</fullName>
    </submittedName>
</protein>
<dbReference type="EMBL" id="LT985188">
    <property type="protein sequence ID" value="SPD88618.1"/>
    <property type="molecule type" value="Genomic_DNA"/>
</dbReference>
<dbReference type="InterPro" id="IPR050480">
    <property type="entry name" value="CysZ-like"/>
</dbReference>
<gene>
    <name evidence="11" type="ORF">MPLG2_3588</name>
</gene>
<evidence type="ECO:0000256" key="4">
    <source>
        <dbReference type="ARBA" id="ARBA00022519"/>
    </source>
</evidence>